<evidence type="ECO:0000313" key="1">
    <source>
        <dbReference type="EMBL" id="MCC8364454.1"/>
    </source>
</evidence>
<sequence length="84" mass="9110">MREGETELGKLVSGGYFVVPVEPGTHQYVVHSEAKDVLTLEVEDGETYYVIGTVTMGFLAGRPNLSPSDKATFDGMLGKLKFAK</sequence>
<gene>
    <name evidence="1" type="ORF">LK996_15385</name>
</gene>
<dbReference type="Proteomes" id="UP001165293">
    <property type="component" value="Unassembled WGS sequence"/>
</dbReference>
<reference evidence="1" key="1">
    <citation type="submission" date="2021-10" db="EMBL/GenBank/DDBJ databases">
        <authorList>
            <person name="Lyu M."/>
            <person name="Wang X."/>
            <person name="Meng X."/>
            <person name="Xu K."/>
        </authorList>
    </citation>
    <scope>NUCLEOTIDE SEQUENCE</scope>
    <source>
        <strain evidence="1">A6</strain>
    </source>
</reference>
<evidence type="ECO:0000313" key="2">
    <source>
        <dbReference type="Proteomes" id="UP001165293"/>
    </source>
</evidence>
<organism evidence="1 2">
    <name type="scientific">Noviluteimonas lactosilytica</name>
    <dbReference type="NCBI Taxonomy" id="2888523"/>
    <lineage>
        <taxon>Bacteria</taxon>
        <taxon>Pseudomonadati</taxon>
        <taxon>Pseudomonadota</taxon>
        <taxon>Gammaproteobacteria</taxon>
        <taxon>Lysobacterales</taxon>
        <taxon>Lysobacteraceae</taxon>
        <taxon>Noviluteimonas</taxon>
    </lineage>
</organism>
<keyword evidence="2" id="KW-1185">Reference proteome</keyword>
<protein>
    <submittedName>
        <fullName evidence="1">DUF2846 domain-containing protein</fullName>
    </submittedName>
</protein>
<name>A0ABS8JLH3_9GAMM</name>
<dbReference type="RefSeq" id="WP_230528244.1">
    <property type="nucleotide sequence ID" value="NZ_JAJGAK010000004.1"/>
</dbReference>
<accession>A0ABS8JLH3</accession>
<dbReference type="EMBL" id="JAJGAK010000004">
    <property type="protein sequence ID" value="MCC8364454.1"/>
    <property type="molecule type" value="Genomic_DNA"/>
</dbReference>
<comment type="caution">
    <text evidence="1">The sequence shown here is derived from an EMBL/GenBank/DDBJ whole genome shotgun (WGS) entry which is preliminary data.</text>
</comment>
<proteinExistence type="predicted"/>